<keyword evidence="3" id="KW-0238">DNA-binding</keyword>
<evidence type="ECO:0000313" key="6">
    <source>
        <dbReference type="Proteomes" id="UP000091979"/>
    </source>
</evidence>
<name>A0A1B7XCP7_9BACT</name>
<dbReference type="FunFam" id="1.10.10.2830:FF:000001">
    <property type="entry name" value="Chromosome partitioning protein ParB"/>
    <property type="match status" value="1"/>
</dbReference>
<dbReference type="InterPro" id="IPR001387">
    <property type="entry name" value="Cro/C1-type_HTH"/>
</dbReference>
<feature type="domain" description="HTH cro/C1-type" evidence="4">
    <location>
        <begin position="136"/>
        <end position="163"/>
    </location>
</feature>
<dbReference type="GO" id="GO:0003677">
    <property type="term" value="F:DNA binding"/>
    <property type="evidence" value="ECO:0007669"/>
    <property type="project" value="UniProtKB-KW"/>
</dbReference>
<dbReference type="OrthoDB" id="9802051at2"/>
<dbReference type="EMBL" id="JXMS01000013">
    <property type="protein sequence ID" value="OBQ51754.1"/>
    <property type="molecule type" value="Genomic_DNA"/>
</dbReference>
<dbReference type="GO" id="GO:0045881">
    <property type="term" value="P:positive regulation of sporulation resulting in formation of a cellular spore"/>
    <property type="evidence" value="ECO:0007669"/>
    <property type="project" value="TreeGrafter"/>
</dbReference>
<dbReference type="Proteomes" id="UP000091979">
    <property type="component" value="Unassembled WGS sequence"/>
</dbReference>
<dbReference type="CDD" id="cd16393">
    <property type="entry name" value="SPO0J_N"/>
    <property type="match status" value="1"/>
</dbReference>
<dbReference type="GO" id="GO:0007059">
    <property type="term" value="P:chromosome segregation"/>
    <property type="evidence" value="ECO:0007669"/>
    <property type="project" value="UniProtKB-KW"/>
</dbReference>
<dbReference type="InterPro" id="IPR036086">
    <property type="entry name" value="ParB/Sulfiredoxin_sf"/>
</dbReference>
<dbReference type="SMART" id="SM00470">
    <property type="entry name" value="ParB"/>
    <property type="match status" value="1"/>
</dbReference>
<keyword evidence="2" id="KW-0159">Chromosome partition</keyword>
<dbReference type="RefSeq" id="WP_066854786.1">
    <property type="nucleotide sequence ID" value="NZ_JXMS01000013.1"/>
</dbReference>
<dbReference type="Gene3D" id="3.90.1530.30">
    <property type="match status" value="1"/>
</dbReference>
<dbReference type="GO" id="GO:0005694">
    <property type="term" value="C:chromosome"/>
    <property type="evidence" value="ECO:0007669"/>
    <property type="project" value="TreeGrafter"/>
</dbReference>
<accession>A0A1B7XCP7</accession>
<evidence type="ECO:0000256" key="2">
    <source>
        <dbReference type="ARBA" id="ARBA00022829"/>
    </source>
</evidence>
<comment type="similarity">
    <text evidence="1">Belongs to the ParB family.</text>
</comment>
<dbReference type="InterPro" id="IPR041468">
    <property type="entry name" value="HTH_ParB/Spo0J"/>
</dbReference>
<dbReference type="PROSITE" id="PS50943">
    <property type="entry name" value="HTH_CROC1"/>
    <property type="match status" value="1"/>
</dbReference>
<evidence type="ECO:0000256" key="1">
    <source>
        <dbReference type="ARBA" id="ARBA00006295"/>
    </source>
</evidence>
<dbReference type="SUPFAM" id="SSF110849">
    <property type="entry name" value="ParB/Sulfiredoxin"/>
    <property type="match status" value="1"/>
</dbReference>
<protein>
    <submittedName>
        <fullName evidence="5">Plasmid stablization protein ParB</fullName>
    </submittedName>
</protein>
<sequence length="297" mass="32477">MAGAQRGLGRGLDALFKNTENVEESESPNTLPLRLLQANPNQPRKQFDDAALEDLAASIREKGVLQPLLVRPTVVNGQSVYEIVAGERRFRASQLAGLREVPVVIRELDDMETLAIALIENLQREDLTPLEEAKGLQELKDQFSLSQEDLAKQVGKSRSAIANTLRLLQLPDMAQDALSAGSITAGHARAILSVDDVARIDFLGIIVSQMLTVREAEAIAASWKEHKSFTVPDAPKKESIKVQQSAVLRDFQTQLSTLFSNKVTMSGTEEKGKVTLAYSSEEELHELLGKLGIKQAG</sequence>
<dbReference type="InterPro" id="IPR050336">
    <property type="entry name" value="Chromosome_partition/occlusion"/>
</dbReference>
<proteinExistence type="inferred from homology"/>
<dbReference type="Gene3D" id="1.10.10.2830">
    <property type="match status" value="1"/>
</dbReference>
<dbReference type="PANTHER" id="PTHR33375:SF1">
    <property type="entry name" value="CHROMOSOME-PARTITIONING PROTEIN PARB-RELATED"/>
    <property type="match status" value="1"/>
</dbReference>
<dbReference type="AlphaFoldDB" id="A0A1B7XCP7"/>
<evidence type="ECO:0000313" key="5">
    <source>
        <dbReference type="EMBL" id="OBQ51754.1"/>
    </source>
</evidence>
<dbReference type="InterPro" id="IPR003115">
    <property type="entry name" value="ParB_N"/>
</dbReference>
<dbReference type="NCBIfam" id="TIGR00180">
    <property type="entry name" value="parB_part"/>
    <property type="match status" value="1"/>
</dbReference>
<organism evidence="5 6">
    <name type="scientific">Halodesulfovibrio spirochaetisodalis</name>
    <dbReference type="NCBI Taxonomy" id="1560234"/>
    <lineage>
        <taxon>Bacteria</taxon>
        <taxon>Pseudomonadati</taxon>
        <taxon>Thermodesulfobacteriota</taxon>
        <taxon>Desulfovibrionia</taxon>
        <taxon>Desulfovibrionales</taxon>
        <taxon>Desulfovibrionaceae</taxon>
        <taxon>Halodesulfovibrio</taxon>
    </lineage>
</organism>
<dbReference type="STRING" id="1560234.SP90_09135"/>
<gene>
    <name evidence="5" type="ORF">SP90_09135</name>
</gene>
<evidence type="ECO:0000259" key="4">
    <source>
        <dbReference type="PROSITE" id="PS50943"/>
    </source>
</evidence>
<dbReference type="PATRIC" id="fig|1560234.3.peg.658"/>
<reference evidence="5 6" key="1">
    <citation type="submission" date="2015-01" db="EMBL/GenBank/DDBJ databases">
        <title>Desulfovibrio sp. JC271 draft genome sequence.</title>
        <authorList>
            <person name="Shivani Y."/>
            <person name="Subhash Y."/>
            <person name="Sasikala C."/>
            <person name="Ramana C.V."/>
        </authorList>
    </citation>
    <scope>NUCLEOTIDE SEQUENCE [LARGE SCALE GENOMIC DNA]</scope>
    <source>
        <strain evidence="5 6">JC271</strain>
    </source>
</reference>
<comment type="caution">
    <text evidence="5">The sequence shown here is derived from an EMBL/GenBank/DDBJ whole genome shotgun (WGS) entry which is preliminary data.</text>
</comment>
<evidence type="ECO:0000256" key="3">
    <source>
        <dbReference type="ARBA" id="ARBA00023125"/>
    </source>
</evidence>
<dbReference type="FunFam" id="3.90.1530.30:FF:000001">
    <property type="entry name" value="Chromosome partitioning protein ParB"/>
    <property type="match status" value="1"/>
</dbReference>
<dbReference type="InterPro" id="IPR004437">
    <property type="entry name" value="ParB/RepB/Spo0J"/>
</dbReference>
<dbReference type="Pfam" id="PF17762">
    <property type="entry name" value="HTH_ParB"/>
    <property type="match status" value="1"/>
</dbReference>
<dbReference type="PANTHER" id="PTHR33375">
    <property type="entry name" value="CHROMOSOME-PARTITIONING PROTEIN PARB-RELATED"/>
    <property type="match status" value="1"/>
</dbReference>
<dbReference type="Pfam" id="PF02195">
    <property type="entry name" value="ParB_N"/>
    <property type="match status" value="1"/>
</dbReference>
<keyword evidence="6" id="KW-1185">Reference proteome</keyword>